<dbReference type="Proteomes" id="UP000324974">
    <property type="component" value="Chromosome"/>
</dbReference>
<dbReference type="OrthoDB" id="9773404at2"/>
<dbReference type="InterPro" id="IPR020846">
    <property type="entry name" value="MFS_dom"/>
</dbReference>
<gene>
    <name evidence="8" type="ORF">PX52LOC_07332</name>
</gene>
<keyword evidence="4 6" id="KW-1133">Transmembrane helix</keyword>
<evidence type="ECO:0000256" key="4">
    <source>
        <dbReference type="ARBA" id="ARBA00022989"/>
    </source>
</evidence>
<dbReference type="Gene3D" id="1.20.1250.20">
    <property type="entry name" value="MFS general substrate transporter like domains"/>
    <property type="match status" value="2"/>
</dbReference>
<feature type="transmembrane region" description="Helical" evidence="6">
    <location>
        <begin position="348"/>
        <end position="368"/>
    </location>
</feature>
<dbReference type="InterPro" id="IPR044770">
    <property type="entry name" value="MFS_spinster-like"/>
</dbReference>
<comment type="subcellular location">
    <subcellularLocation>
        <location evidence="1">Membrane</location>
        <topology evidence="1">Multi-pass membrane protein</topology>
    </subcellularLocation>
</comment>
<evidence type="ECO:0000256" key="5">
    <source>
        <dbReference type="ARBA" id="ARBA00023136"/>
    </source>
</evidence>
<accession>A0A5C1AMN1</accession>
<feature type="transmembrane region" description="Helical" evidence="6">
    <location>
        <begin position="92"/>
        <end position="113"/>
    </location>
</feature>
<dbReference type="SUPFAM" id="SSF103473">
    <property type="entry name" value="MFS general substrate transporter"/>
    <property type="match status" value="2"/>
</dbReference>
<evidence type="ECO:0000313" key="9">
    <source>
        <dbReference type="Proteomes" id="UP000324974"/>
    </source>
</evidence>
<evidence type="ECO:0000256" key="3">
    <source>
        <dbReference type="ARBA" id="ARBA00022692"/>
    </source>
</evidence>
<keyword evidence="2" id="KW-0813">Transport</keyword>
<name>A0A5C1AMN1_9BACT</name>
<feature type="transmembrane region" description="Helical" evidence="6">
    <location>
        <begin position="442"/>
        <end position="464"/>
    </location>
</feature>
<feature type="transmembrane region" description="Helical" evidence="6">
    <location>
        <begin position="228"/>
        <end position="250"/>
    </location>
</feature>
<evidence type="ECO:0000256" key="2">
    <source>
        <dbReference type="ARBA" id="ARBA00022448"/>
    </source>
</evidence>
<dbReference type="GO" id="GO:0022857">
    <property type="term" value="F:transmembrane transporter activity"/>
    <property type="evidence" value="ECO:0007669"/>
    <property type="project" value="InterPro"/>
</dbReference>
<evidence type="ECO:0000256" key="6">
    <source>
        <dbReference type="SAM" id="Phobius"/>
    </source>
</evidence>
<proteinExistence type="predicted"/>
<feature type="transmembrane region" description="Helical" evidence="6">
    <location>
        <begin position="408"/>
        <end position="430"/>
    </location>
</feature>
<reference evidence="9" key="1">
    <citation type="submission" date="2019-08" db="EMBL/GenBank/DDBJ databases">
        <title>Limnoglobus roseus gen. nov., sp. nov., a novel freshwater planctomycete with a giant genome from the family Gemmataceae.</title>
        <authorList>
            <person name="Kulichevskaya I.S."/>
            <person name="Naumoff D.G."/>
            <person name="Miroshnikov K."/>
            <person name="Ivanova A."/>
            <person name="Philippov D.A."/>
            <person name="Hakobyan A."/>
            <person name="Rijpstra I.C."/>
            <person name="Sinninghe Damste J.S."/>
            <person name="Liesack W."/>
            <person name="Dedysh S.N."/>
        </authorList>
    </citation>
    <scope>NUCLEOTIDE SEQUENCE [LARGE SCALE GENOMIC DNA]</scope>
    <source>
        <strain evidence="9">PX52</strain>
    </source>
</reference>
<keyword evidence="5 6" id="KW-0472">Membrane</keyword>
<dbReference type="AlphaFoldDB" id="A0A5C1AMN1"/>
<evidence type="ECO:0000313" key="8">
    <source>
        <dbReference type="EMBL" id="QEL20240.1"/>
    </source>
</evidence>
<feature type="transmembrane region" description="Helical" evidence="6">
    <location>
        <begin position="470"/>
        <end position="491"/>
    </location>
</feature>
<dbReference type="PROSITE" id="PS50850">
    <property type="entry name" value="MFS"/>
    <property type="match status" value="1"/>
</dbReference>
<dbReference type="GO" id="GO:0016020">
    <property type="term" value="C:membrane"/>
    <property type="evidence" value="ECO:0007669"/>
    <property type="project" value="UniProtKB-SubCell"/>
</dbReference>
<keyword evidence="9" id="KW-1185">Reference proteome</keyword>
<feature type="transmembrane region" description="Helical" evidence="6">
    <location>
        <begin position="64"/>
        <end position="85"/>
    </location>
</feature>
<feature type="transmembrane region" description="Helical" evidence="6">
    <location>
        <begin position="178"/>
        <end position="198"/>
    </location>
</feature>
<sequence length="504" mass="54402">MAGMVNTHGGPSEALPGAGRALALLFIINLFNYIDRQVLSAVLPRLQLDANLFDPADPWLQSKLGFLTSVFLVSYTLLSPVFGWFGNRGRRWWVVGIGVLVWSLASGGSGLATGYVMLLLTRCAVGIGEAAYGPVAPSMLSDLYPVSQRGKVMALFYLAIPVGSALGFVIGGQIGEHFGWRTAFLVTFIGWFLGWQCFFMPEPPQPNRVDETPPSYLRVLAELKTIRSFVIGCLGMTCTTFVLGGVAAWAPTYIFQREARFAVTDKTFETLAEERTSDDRPVVPDEVVAKLRPLTGMPQVSFAEFKQKLRDTLPEDRQRAGDDFKQYGDRIFTAATTPDSISLGTVNLIFGVIVVVSGLGATLLGGWFGEYLLGRGIRGAYFHAAGWSTMLAFPFLVGALLVPFPVAWGLLFAAVFFLFFNTGPANTLLANVMRSDIRATGYAINILVIHMLGDVISPPIIGFVADVASLQTAFLGTSVFILIGGTLWVFGASSLDADTAKAGS</sequence>
<dbReference type="PANTHER" id="PTHR23505">
    <property type="entry name" value="SPINSTER"/>
    <property type="match status" value="1"/>
</dbReference>
<dbReference type="PANTHER" id="PTHR23505:SF79">
    <property type="entry name" value="PROTEIN SPINSTER"/>
    <property type="match status" value="1"/>
</dbReference>
<evidence type="ECO:0000259" key="7">
    <source>
        <dbReference type="PROSITE" id="PS50850"/>
    </source>
</evidence>
<dbReference type="InterPro" id="IPR036259">
    <property type="entry name" value="MFS_trans_sf"/>
</dbReference>
<dbReference type="KEGG" id="lrs:PX52LOC_07332"/>
<protein>
    <submittedName>
        <fullName evidence="8">MFS transporter</fullName>
    </submittedName>
</protein>
<dbReference type="Pfam" id="PF07690">
    <property type="entry name" value="MFS_1"/>
    <property type="match status" value="1"/>
</dbReference>
<dbReference type="EMBL" id="CP042425">
    <property type="protein sequence ID" value="QEL20240.1"/>
    <property type="molecule type" value="Genomic_DNA"/>
</dbReference>
<dbReference type="CDD" id="cd17328">
    <property type="entry name" value="MFS_spinster_like"/>
    <property type="match status" value="1"/>
</dbReference>
<keyword evidence="3 6" id="KW-0812">Transmembrane</keyword>
<feature type="transmembrane region" description="Helical" evidence="6">
    <location>
        <begin position="152"/>
        <end position="172"/>
    </location>
</feature>
<evidence type="ECO:0000256" key="1">
    <source>
        <dbReference type="ARBA" id="ARBA00004141"/>
    </source>
</evidence>
<dbReference type="InterPro" id="IPR011701">
    <property type="entry name" value="MFS"/>
</dbReference>
<feature type="domain" description="Major facilitator superfamily (MFS) profile" evidence="7">
    <location>
        <begin position="21"/>
        <end position="496"/>
    </location>
</feature>
<organism evidence="8 9">
    <name type="scientific">Limnoglobus roseus</name>
    <dbReference type="NCBI Taxonomy" id="2598579"/>
    <lineage>
        <taxon>Bacteria</taxon>
        <taxon>Pseudomonadati</taxon>
        <taxon>Planctomycetota</taxon>
        <taxon>Planctomycetia</taxon>
        <taxon>Gemmatales</taxon>
        <taxon>Gemmataceae</taxon>
        <taxon>Limnoglobus</taxon>
    </lineage>
</organism>